<dbReference type="Proteomes" id="UP000825935">
    <property type="component" value="Chromosome 15"/>
</dbReference>
<protein>
    <recommendedName>
        <fullName evidence="6">Sugar phosphate transporter domain-containing protein</fullName>
    </recommendedName>
</protein>
<gene>
    <name evidence="7" type="ORF">KP509_15G053800</name>
</gene>
<feature type="transmembrane region" description="Helical" evidence="5">
    <location>
        <begin position="94"/>
        <end position="116"/>
    </location>
</feature>
<dbReference type="GO" id="GO:0016020">
    <property type="term" value="C:membrane"/>
    <property type="evidence" value="ECO:0007669"/>
    <property type="project" value="UniProtKB-SubCell"/>
</dbReference>
<organism evidence="7 8">
    <name type="scientific">Ceratopteris richardii</name>
    <name type="common">Triangle waterfern</name>
    <dbReference type="NCBI Taxonomy" id="49495"/>
    <lineage>
        <taxon>Eukaryota</taxon>
        <taxon>Viridiplantae</taxon>
        <taxon>Streptophyta</taxon>
        <taxon>Embryophyta</taxon>
        <taxon>Tracheophyta</taxon>
        <taxon>Polypodiopsida</taxon>
        <taxon>Polypodiidae</taxon>
        <taxon>Polypodiales</taxon>
        <taxon>Pteridineae</taxon>
        <taxon>Pteridaceae</taxon>
        <taxon>Parkerioideae</taxon>
        <taxon>Ceratopteris</taxon>
    </lineage>
</organism>
<dbReference type="Pfam" id="PF03151">
    <property type="entry name" value="TPT"/>
    <property type="match status" value="1"/>
</dbReference>
<feature type="transmembrane region" description="Helical" evidence="5">
    <location>
        <begin position="171"/>
        <end position="189"/>
    </location>
</feature>
<evidence type="ECO:0000256" key="4">
    <source>
        <dbReference type="ARBA" id="ARBA00023136"/>
    </source>
</evidence>
<evidence type="ECO:0000259" key="6">
    <source>
        <dbReference type="Pfam" id="PF03151"/>
    </source>
</evidence>
<comment type="caution">
    <text evidence="7">The sequence shown here is derived from an EMBL/GenBank/DDBJ whole genome shotgun (WGS) entry which is preliminary data.</text>
</comment>
<feature type="transmembrane region" description="Helical" evidence="5">
    <location>
        <begin position="148"/>
        <end position="165"/>
    </location>
</feature>
<reference evidence="7" key="1">
    <citation type="submission" date="2021-08" db="EMBL/GenBank/DDBJ databases">
        <title>WGS assembly of Ceratopteris richardii.</title>
        <authorList>
            <person name="Marchant D.B."/>
            <person name="Chen G."/>
            <person name="Jenkins J."/>
            <person name="Shu S."/>
            <person name="Leebens-Mack J."/>
            <person name="Grimwood J."/>
            <person name="Schmutz J."/>
            <person name="Soltis P."/>
            <person name="Soltis D."/>
            <person name="Chen Z.-H."/>
        </authorList>
    </citation>
    <scope>NUCLEOTIDE SEQUENCE</scope>
    <source>
        <strain evidence="7">Whitten #5841</strain>
        <tissue evidence="7">Leaf</tissue>
    </source>
</reference>
<evidence type="ECO:0000256" key="5">
    <source>
        <dbReference type="SAM" id="Phobius"/>
    </source>
</evidence>
<comment type="subcellular location">
    <subcellularLocation>
        <location evidence="1">Membrane</location>
        <topology evidence="1">Multi-pass membrane protein</topology>
    </subcellularLocation>
</comment>
<dbReference type="EMBL" id="CM035420">
    <property type="protein sequence ID" value="KAH7405021.1"/>
    <property type="molecule type" value="Genomic_DNA"/>
</dbReference>
<dbReference type="EMBL" id="CM035420">
    <property type="protein sequence ID" value="KAH7405023.1"/>
    <property type="molecule type" value="Genomic_DNA"/>
</dbReference>
<dbReference type="OrthoDB" id="417037at2759"/>
<sequence length="240" mass="26808">MGTSFDLESGTGERTNKHRNLLKWHNQSLVSGFAYCICSCSMILLNKVVLSSYNFNAGISLMCYQNLVSIVVVYALKVLGIITTEPMSWNLVFIWFPVNLIFVGMLVSSIFSLKFMNVAMVTILKNVTNLITALGEVYFYEKRHNSKVWGSLLLMVLSAICGGLTDLSFHGIGYSWQIVNCFLTAAYSLTLRKVMDVAKRATKSGNLSEFSMVLLNNSLSLPLGLTLMLLFNETDYLRNS</sequence>
<dbReference type="EMBL" id="CM035420">
    <property type="protein sequence ID" value="KAH7405024.1"/>
    <property type="molecule type" value="Genomic_DNA"/>
</dbReference>
<keyword evidence="8" id="KW-1185">Reference proteome</keyword>
<proteinExistence type="predicted"/>
<dbReference type="InterPro" id="IPR050186">
    <property type="entry name" value="TPT_transporter"/>
</dbReference>
<keyword evidence="4 5" id="KW-0472">Membrane</keyword>
<dbReference type="EMBL" id="CM035420">
    <property type="protein sequence ID" value="KAH7405019.1"/>
    <property type="molecule type" value="Genomic_DNA"/>
</dbReference>
<keyword evidence="2 5" id="KW-0812">Transmembrane</keyword>
<evidence type="ECO:0000313" key="8">
    <source>
        <dbReference type="Proteomes" id="UP000825935"/>
    </source>
</evidence>
<feature type="domain" description="Sugar phosphate transporter" evidence="6">
    <location>
        <begin position="38"/>
        <end position="226"/>
    </location>
</feature>
<evidence type="ECO:0000256" key="3">
    <source>
        <dbReference type="ARBA" id="ARBA00022989"/>
    </source>
</evidence>
<name>A0A8T2T7W1_CERRI</name>
<dbReference type="PANTHER" id="PTHR11132">
    <property type="entry name" value="SOLUTE CARRIER FAMILY 35"/>
    <property type="match status" value="1"/>
</dbReference>
<dbReference type="EMBL" id="CM035420">
    <property type="protein sequence ID" value="KAH7405022.1"/>
    <property type="molecule type" value="Genomic_DNA"/>
</dbReference>
<feature type="transmembrane region" description="Helical" evidence="5">
    <location>
        <begin position="210"/>
        <end position="231"/>
    </location>
</feature>
<evidence type="ECO:0000313" key="7">
    <source>
        <dbReference type="EMBL" id="KAH7405019.1"/>
    </source>
</evidence>
<dbReference type="InterPro" id="IPR004853">
    <property type="entry name" value="Sugar_P_trans_dom"/>
</dbReference>
<accession>A0A8T2T7W1</accession>
<evidence type="ECO:0000256" key="2">
    <source>
        <dbReference type="ARBA" id="ARBA00022692"/>
    </source>
</evidence>
<keyword evidence="3 5" id="KW-1133">Transmembrane helix</keyword>
<feature type="transmembrane region" description="Helical" evidence="5">
    <location>
        <begin position="29"/>
        <end position="49"/>
    </location>
</feature>
<feature type="transmembrane region" description="Helical" evidence="5">
    <location>
        <begin position="61"/>
        <end position="82"/>
    </location>
</feature>
<evidence type="ECO:0000256" key="1">
    <source>
        <dbReference type="ARBA" id="ARBA00004141"/>
    </source>
</evidence>
<dbReference type="AlphaFoldDB" id="A0A8T2T7W1"/>
<dbReference type="OMA" id="WMGINIV"/>
<dbReference type="EMBL" id="CM035420">
    <property type="protein sequence ID" value="KAH7405020.1"/>
    <property type="molecule type" value="Genomic_DNA"/>
</dbReference>